<evidence type="ECO:0000313" key="1">
    <source>
        <dbReference type="EMBL" id="PDH35948.1"/>
    </source>
</evidence>
<gene>
    <name evidence="1" type="ORF">CNE99_10455</name>
</gene>
<evidence type="ECO:0000313" key="2">
    <source>
        <dbReference type="Proteomes" id="UP000219327"/>
    </source>
</evidence>
<proteinExistence type="predicted"/>
<sequence length="207" mass="22752">MSTLTELGEFGSREWGQACADASVKILELENLPDDFVWAFTEHYTHPPERLMGNGRSEKAGYYIMVKDGKVTGGDGIPDEALELPGFHIRARWAAICNQSGALYGAEGGAKRREGEVALRKAIEKHVGRENPYGESTGIEIFWPKEIGGPLMAGSEEGNGLHNIAATMQKQSPEFVDLPVTEMLVPDFDAMTDDQKAMFLKLLHVEV</sequence>
<dbReference type="EMBL" id="NTKD01000078">
    <property type="protein sequence ID" value="PDH35948.1"/>
    <property type="molecule type" value="Genomic_DNA"/>
</dbReference>
<comment type="caution">
    <text evidence="1">The sequence shown here is derived from an EMBL/GenBank/DDBJ whole genome shotgun (WGS) entry which is preliminary data.</text>
</comment>
<organism evidence="1 2">
    <name type="scientific">OM182 bacterium MED-G24</name>
    <dbReference type="NCBI Taxonomy" id="1986255"/>
    <lineage>
        <taxon>Bacteria</taxon>
        <taxon>Pseudomonadati</taxon>
        <taxon>Pseudomonadota</taxon>
        <taxon>Gammaproteobacteria</taxon>
        <taxon>OMG group</taxon>
        <taxon>OM182 clade</taxon>
    </lineage>
</organism>
<name>A0A2A5WI70_9GAMM</name>
<protein>
    <submittedName>
        <fullName evidence="1">Uncharacterized protein</fullName>
    </submittedName>
</protein>
<reference evidence="1 2" key="1">
    <citation type="submission" date="2017-08" db="EMBL/GenBank/DDBJ databases">
        <title>Fine stratification of microbial communities through a metagenomic profile of the photic zone.</title>
        <authorList>
            <person name="Haro-Moreno J.M."/>
            <person name="Lopez-Perez M."/>
            <person name="De La Torre J."/>
            <person name="Picazo A."/>
            <person name="Camacho A."/>
            <person name="Rodriguez-Valera F."/>
        </authorList>
    </citation>
    <scope>NUCLEOTIDE SEQUENCE [LARGE SCALE GENOMIC DNA]</scope>
    <source>
        <strain evidence="1">MED-G24</strain>
    </source>
</reference>
<dbReference type="Proteomes" id="UP000219327">
    <property type="component" value="Unassembled WGS sequence"/>
</dbReference>
<accession>A0A2A5WI70</accession>
<dbReference type="AlphaFoldDB" id="A0A2A5WI70"/>